<gene>
    <name evidence="3" type="ORF">C900_04457</name>
</gene>
<keyword evidence="2" id="KW-1133">Transmembrane helix</keyword>
<proteinExistence type="predicted"/>
<sequence>MTPDNLYNEKERKAYERASEEHKEAFEQELSEMLDKGKRIATSALVIGGGFAISYYLMKRLSGGKKVKKVKKKKHSPSNEYPETVNEVVVEKKPTVLSTVGNVLLTEIAVFLLAIAKEKLVEYIEKQREDEHPKDA</sequence>
<evidence type="ECO:0000256" key="2">
    <source>
        <dbReference type="SAM" id="Phobius"/>
    </source>
</evidence>
<comment type="caution">
    <text evidence="3">The sequence shown here is derived from an EMBL/GenBank/DDBJ whole genome shotgun (WGS) entry which is preliminary data.</text>
</comment>
<keyword evidence="4" id="KW-1185">Reference proteome</keyword>
<evidence type="ECO:0000256" key="1">
    <source>
        <dbReference type="SAM" id="MobiDB-lite"/>
    </source>
</evidence>
<reference evidence="3 4" key="1">
    <citation type="submission" date="2012-12" db="EMBL/GenBank/DDBJ databases">
        <title>Genome assembly of Fulvivirga imtechensis AK7.</title>
        <authorList>
            <person name="Nupur N."/>
            <person name="Khatri I."/>
            <person name="Kumar R."/>
            <person name="Subramanian S."/>
            <person name="Pinnaka A."/>
        </authorList>
    </citation>
    <scope>NUCLEOTIDE SEQUENCE [LARGE SCALE GENOMIC DNA]</scope>
    <source>
        <strain evidence="3 4">AK7</strain>
    </source>
</reference>
<accession>L8JR07</accession>
<dbReference type="STRING" id="1237149.C900_04457"/>
<organism evidence="3 4">
    <name type="scientific">Fulvivirga imtechensis AK7</name>
    <dbReference type="NCBI Taxonomy" id="1237149"/>
    <lineage>
        <taxon>Bacteria</taxon>
        <taxon>Pseudomonadati</taxon>
        <taxon>Bacteroidota</taxon>
        <taxon>Cytophagia</taxon>
        <taxon>Cytophagales</taxon>
        <taxon>Fulvivirgaceae</taxon>
        <taxon>Fulvivirga</taxon>
    </lineage>
</organism>
<keyword evidence="2" id="KW-0812">Transmembrane</keyword>
<evidence type="ECO:0000313" key="4">
    <source>
        <dbReference type="Proteomes" id="UP000011135"/>
    </source>
</evidence>
<name>L8JR07_9BACT</name>
<dbReference type="RefSeq" id="WP_009581639.1">
    <property type="nucleotide sequence ID" value="NZ_AMZN01000064.1"/>
</dbReference>
<protein>
    <submittedName>
        <fullName evidence="3">Uncharacterized protein</fullName>
    </submittedName>
</protein>
<evidence type="ECO:0000313" key="3">
    <source>
        <dbReference type="EMBL" id="ELR69934.1"/>
    </source>
</evidence>
<dbReference type="AlphaFoldDB" id="L8JR07"/>
<dbReference type="EMBL" id="AMZN01000064">
    <property type="protein sequence ID" value="ELR69934.1"/>
    <property type="molecule type" value="Genomic_DNA"/>
</dbReference>
<keyword evidence="2" id="KW-0472">Membrane</keyword>
<feature type="compositionally biased region" description="Basic and acidic residues" evidence="1">
    <location>
        <begin position="7"/>
        <end position="21"/>
    </location>
</feature>
<dbReference type="OrthoDB" id="9860657at2"/>
<feature type="region of interest" description="Disordered" evidence="1">
    <location>
        <begin position="1"/>
        <end position="21"/>
    </location>
</feature>
<feature type="transmembrane region" description="Helical" evidence="2">
    <location>
        <begin position="40"/>
        <end position="58"/>
    </location>
</feature>
<dbReference type="Proteomes" id="UP000011135">
    <property type="component" value="Unassembled WGS sequence"/>
</dbReference>